<dbReference type="Proteomes" id="UP000654257">
    <property type="component" value="Unassembled WGS sequence"/>
</dbReference>
<dbReference type="InterPro" id="IPR036390">
    <property type="entry name" value="WH_DNA-bd_sf"/>
</dbReference>
<reference evidence="7" key="1">
    <citation type="journal article" date="2014" name="Int. J. Syst. Evol. Microbiol.">
        <title>Complete genome sequence of Corynebacterium casei LMG S-19264T (=DSM 44701T), isolated from a smear-ripened cheese.</title>
        <authorList>
            <consortium name="US DOE Joint Genome Institute (JGI-PGF)"/>
            <person name="Walter F."/>
            <person name="Albersmeier A."/>
            <person name="Kalinowski J."/>
            <person name="Ruckert C."/>
        </authorList>
    </citation>
    <scope>NUCLEOTIDE SEQUENCE</scope>
    <source>
        <strain evidence="7">CCM 7905</strain>
    </source>
</reference>
<keyword evidence="4" id="KW-0238">DNA-binding</keyword>
<gene>
    <name evidence="7" type="ORF">GCM10007304_13100</name>
</gene>
<dbReference type="RefSeq" id="WP_188543821.1">
    <property type="nucleotide sequence ID" value="NZ_BMCU01000001.1"/>
</dbReference>
<dbReference type="InterPro" id="IPR036388">
    <property type="entry name" value="WH-like_DNA-bd_sf"/>
</dbReference>
<evidence type="ECO:0000313" key="7">
    <source>
        <dbReference type="EMBL" id="GGG00547.1"/>
    </source>
</evidence>
<dbReference type="Pfam" id="PF00155">
    <property type="entry name" value="Aminotran_1_2"/>
    <property type="match status" value="1"/>
</dbReference>
<dbReference type="GO" id="GO:0003700">
    <property type="term" value="F:DNA-binding transcription factor activity"/>
    <property type="evidence" value="ECO:0007669"/>
    <property type="project" value="InterPro"/>
</dbReference>
<dbReference type="AlphaFoldDB" id="A0A917FTK0"/>
<dbReference type="CDD" id="cd07377">
    <property type="entry name" value="WHTH_GntR"/>
    <property type="match status" value="1"/>
</dbReference>
<name>A0A917FTK0_9NOCA</name>
<evidence type="ECO:0000313" key="8">
    <source>
        <dbReference type="Proteomes" id="UP000654257"/>
    </source>
</evidence>
<dbReference type="GO" id="GO:0003677">
    <property type="term" value="F:DNA binding"/>
    <property type="evidence" value="ECO:0007669"/>
    <property type="project" value="UniProtKB-KW"/>
</dbReference>
<dbReference type="CDD" id="cd00609">
    <property type="entry name" value="AAT_like"/>
    <property type="match status" value="1"/>
</dbReference>
<dbReference type="SUPFAM" id="SSF53383">
    <property type="entry name" value="PLP-dependent transferases"/>
    <property type="match status" value="1"/>
</dbReference>
<dbReference type="InterPro" id="IPR004839">
    <property type="entry name" value="Aminotransferase_I/II_large"/>
</dbReference>
<evidence type="ECO:0000256" key="1">
    <source>
        <dbReference type="ARBA" id="ARBA00005384"/>
    </source>
</evidence>
<accession>A0A917FTK0</accession>
<comment type="similarity">
    <text evidence="1">In the C-terminal section; belongs to the class-I pyridoxal-phosphate-dependent aminotransferase family.</text>
</comment>
<dbReference type="InterPro" id="IPR015421">
    <property type="entry name" value="PyrdxlP-dep_Trfase_major"/>
</dbReference>
<keyword evidence="2" id="KW-0663">Pyridoxal phosphate</keyword>
<evidence type="ECO:0000256" key="2">
    <source>
        <dbReference type="ARBA" id="ARBA00022898"/>
    </source>
</evidence>
<protein>
    <submittedName>
        <fullName evidence="7">GntR family transcriptional regulator</fullName>
    </submittedName>
</protein>
<organism evidence="7 8">
    <name type="scientific">Rhodococcoides trifolii</name>
    <dbReference type="NCBI Taxonomy" id="908250"/>
    <lineage>
        <taxon>Bacteria</taxon>
        <taxon>Bacillati</taxon>
        <taxon>Actinomycetota</taxon>
        <taxon>Actinomycetes</taxon>
        <taxon>Mycobacteriales</taxon>
        <taxon>Nocardiaceae</taxon>
        <taxon>Rhodococcoides</taxon>
    </lineage>
</organism>
<dbReference type="SUPFAM" id="SSF46785">
    <property type="entry name" value="Winged helix' DNA-binding domain"/>
    <property type="match status" value="1"/>
</dbReference>
<proteinExistence type="inferred from homology"/>
<evidence type="ECO:0000256" key="4">
    <source>
        <dbReference type="ARBA" id="ARBA00023125"/>
    </source>
</evidence>
<dbReference type="PANTHER" id="PTHR46577">
    <property type="entry name" value="HTH-TYPE TRANSCRIPTIONAL REGULATORY PROTEIN GABR"/>
    <property type="match status" value="1"/>
</dbReference>
<evidence type="ECO:0000259" key="6">
    <source>
        <dbReference type="PROSITE" id="PS50949"/>
    </source>
</evidence>
<dbReference type="InterPro" id="IPR015424">
    <property type="entry name" value="PyrdxlP-dep_Trfase"/>
</dbReference>
<dbReference type="GO" id="GO:0030170">
    <property type="term" value="F:pyridoxal phosphate binding"/>
    <property type="evidence" value="ECO:0007669"/>
    <property type="project" value="InterPro"/>
</dbReference>
<dbReference type="Gene3D" id="3.90.1150.10">
    <property type="entry name" value="Aspartate Aminotransferase, domain 1"/>
    <property type="match status" value="1"/>
</dbReference>
<evidence type="ECO:0000256" key="3">
    <source>
        <dbReference type="ARBA" id="ARBA00023015"/>
    </source>
</evidence>
<keyword evidence="3" id="KW-0805">Transcription regulation</keyword>
<feature type="domain" description="HTH gntR-type" evidence="6">
    <location>
        <begin position="21"/>
        <end position="89"/>
    </location>
</feature>
<dbReference type="InterPro" id="IPR051446">
    <property type="entry name" value="HTH_trans_reg/aminotransferase"/>
</dbReference>
<comment type="caution">
    <text evidence="7">The sequence shown here is derived from an EMBL/GenBank/DDBJ whole genome shotgun (WGS) entry which is preliminary data.</text>
</comment>
<dbReference type="PROSITE" id="PS50949">
    <property type="entry name" value="HTH_GNTR"/>
    <property type="match status" value="1"/>
</dbReference>
<keyword evidence="5" id="KW-0804">Transcription</keyword>
<evidence type="ECO:0000256" key="5">
    <source>
        <dbReference type="ARBA" id="ARBA00023163"/>
    </source>
</evidence>
<sequence>MPTAEEGLVSVLGDFVGQLDDRTAAGIAAAVSRRIRSGAVQPGERLPTVRELARELKVSPATVNQAWQALAGLGVIVSRGRAGTFVTEPGARNGTRYWRLHPPTENGFTVDLSRGTPDPALLPDLSTALKTVAGTDLAANYLGDAVLPELDAAMRATWPFVPERIAVMDGALDAVDRLLRAHVHMGDRVVVEDPCFPPFLDLLARVGAKPVPVPVDSEGMRADLLAVALRVHSPAAVMLQTRAHNPTGVSLTESRVSRLARILEHSDVVVIEDDHSGDVAGAADLSLGSWIPGKVAHVRSYSKSHGADLRLSVLGGAAAIVDDVIERRMLGPGWTSRLLQRLLLAMLDDPVASARVRDARDTYRARAASLIDAVSSRGVDVGHVDGFNLWLPVLDQSAAMVSLAAAGIKTAPGEVFRVADFTDHHLRVTTSSLQAGDIDWVATELAVAARTEPQYGRRR</sequence>
<dbReference type="Gene3D" id="1.10.10.10">
    <property type="entry name" value="Winged helix-like DNA-binding domain superfamily/Winged helix DNA-binding domain"/>
    <property type="match status" value="1"/>
</dbReference>
<dbReference type="Pfam" id="PF00392">
    <property type="entry name" value="GntR"/>
    <property type="match status" value="1"/>
</dbReference>
<dbReference type="InterPro" id="IPR000524">
    <property type="entry name" value="Tscrpt_reg_HTH_GntR"/>
</dbReference>
<reference evidence="7" key="2">
    <citation type="submission" date="2020-09" db="EMBL/GenBank/DDBJ databases">
        <authorList>
            <person name="Sun Q."/>
            <person name="Sedlacek I."/>
        </authorList>
    </citation>
    <scope>NUCLEOTIDE SEQUENCE</scope>
    <source>
        <strain evidence="7">CCM 7905</strain>
    </source>
</reference>
<keyword evidence="8" id="KW-1185">Reference proteome</keyword>
<dbReference type="PANTHER" id="PTHR46577:SF2">
    <property type="entry name" value="TRANSCRIPTIONAL REGULATORY PROTEIN"/>
    <property type="match status" value="1"/>
</dbReference>
<dbReference type="SMART" id="SM00345">
    <property type="entry name" value="HTH_GNTR"/>
    <property type="match status" value="1"/>
</dbReference>
<dbReference type="Gene3D" id="3.40.640.10">
    <property type="entry name" value="Type I PLP-dependent aspartate aminotransferase-like (Major domain)"/>
    <property type="match status" value="1"/>
</dbReference>
<dbReference type="EMBL" id="BMCU01000001">
    <property type="protein sequence ID" value="GGG00547.1"/>
    <property type="molecule type" value="Genomic_DNA"/>
</dbReference>
<dbReference type="InterPro" id="IPR015422">
    <property type="entry name" value="PyrdxlP-dep_Trfase_small"/>
</dbReference>